<dbReference type="Gene3D" id="3.30.70.330">
    <property type="match status" value="1"/>
</dbReference>
<sequence length="668" mass="75769">MARPSCKPSLNLDLWKNRPRSPPAPKPAAARSRSPRRHLEDKSKDGSWTSWTQWAKEDDWPEEQKEENEKQHWAVAEYAEPAGSRCNQSGEWSKQSWSWSEWSEWSEWSKNDRNDRNDRHDRHDRNDRNDRNERGWARARPQKEQKELKELYAQAYISDIPVEFDAQHLNKMHSECGILEGDFPVSVKFLPSKDSTGETCSCIARYRNKDTMELVIMRMNGKILTTRSGKVKRAGVSAAKPARWMVQAGLAKQGTDSWTPRKVSVQNVPKHYTVEDVLKLHKSQGIDVQELPTVYFHNPKKEGSETCSVTCKYDDITHAQNAMQKIGGLPVTTASGQELRLVPVLVDQNGLEDKPESFRFDEGVDLEGVIHHWNEVQGYGFIRPVQPGPDLFVHRSEIPLPEGQLPPLWSKVRFQVSWVPDRGKQEACRIRFVDPEPMTLALKAGGAGGVGGASERPHCYEHYERHPGLDYFCQTWGLDSATSAWLERLHPDVQQELINEYDDSTRMDFPNYEDYIEMVPSTEVLLANVPRTSESALTTLLQRFGRVCQTRFLPSGRAVVTMTSIEEATMAVEDLTFRIPEGWRNLLACFHHESPPVPPSKIPEGKMLFGVVKSWNHLMQTGVVALFGIGPDLDVHSSALLDSYDLIPASAALFRVAKGPARIFVIVG</sequence>
<dbReference type="Proteomes" id="UP000604046">
    <property type="component" value="Unassembled WGS sequence"/>
</dbReference>
<keyword evidence="5" id="KW-1185">Reference proteome</keyword>
<dbReference type="SUPFAM" id="SSF50249">
    <property type="entry name" value="Nucleic acid-binding proteins"/>
    <property type="match status" value="1"/>
</dbReference>
<comment type="caution">
    <text evidence="4">The sequence shown here is derived from an EMBL/GenBank/DDBJ whole genome shotgun (WGS) entry which is preliminary data.</text>
</comment>
<dbReference type="Gene3D" id="2.40.50.140">
    <property type="entry name" value="Nucleic acid-binding proteins"/>
    <property type="match status" value="1"/>
</dbReference>
<proteinExistence type="predicted"/>
<dbReference type="GO" id="GO:0003723">
    <property type="term" value="F:RNA binding"/>
    <property type="evidence" value="ECO:0007669"/>
    <property type="project" value="UniProtKB-UniRule"/>
</dbReference>
<reference evidence="4" key="1">
    <citation type="submission" date="2021-02" db="EMBL/GenBank/DDBJ databases">
        <authorList>
            <person name="Dougan E. K."/>
            <person name="Rhodes N."/>
            <person name="Thang M."/>
            <person name="Chan C."/>
        </authorList>
    </citation>
    <scope>NUCLEOTIDE SEQUENCE</scope>
</reference>
<evidence type="ECO:0000256" key="2">
    <source>
        <dbReference type="SAM" id="MobiDB-lite"/>
    </source>
</evidence>
<name>A0A812U6I8_9DINO</name>
<feature type="region of interest" description="Disordered" evidence="2">
    <location>
        <begin position="109"/>
        <end position="144"/>
    </location>
</feature>
<dbReference type="OrthoDB" id="448492at2759"/>
<protein>
    <submittedName>
        <fullName evidence="4">ALATS protein</fullName>
    </submittedName>
</protein>
<dbReference type="AlphaFoldDB" id="A0A812U6I8"/>
<evidence type="ECO:0000259" key="3">
    <source>
        <dbReference type="PROSITE" id="PS50102"/>
    </source>
</evidence>
<dbReference type="EMBL" id="CAJNDS010002658">
    <property type="protein sequence ID" value="CAE7558013.1"/>
    <property type="molecule type" value="Genomic_DNA"/>
</dbReference>
<dbReference type="PROSITE" id="PS50102">
    <property type="entry name" value="RRM"/>
    <property type="match status" value="1"/>
</dbReference>
<evidence type="ECO:0000313" key="4">
    <source>
        <dbReference type="EMBL" id="CAE7558013.1"/>
    </source>
</evidence>
<dbReference type="InterPro" id="IPR002059">
    <property type="entry name" value="CSP_DNA-bd"/>
</dbReference>
<feature type="region of interest" description="Disordered" evidence="2">
    <location>
        <begin position="1"/>
        <end position="90"/>
    </location>
</feature>
<dbReference type="CDD" id="cd04458">
    <property type="entry name" value="CSP_CDS"/>
    <property type="match status" value="1"/>
</dbReference>
<dbReference type="InterPro" id="IPR000504">
    <property type="entry name" value="RRM_dom"/>
</dbReference>
<dbReference type="InterPro" id="IPR035979">
    <property type="entry name" value="RBD_domain_sf"/>
</dbReference>
<evidence type="ECO:0000256" key="1">
    <source>
        <dbReference type="PROSITE-ProRule" id="PRU00176"/>
    </source>
</evidence>
<evidence type="ECO:0000313" key="5">
    <source>
        <dbReference type="Proteomes" id="UP000604046"/>
    </source>
</evidence>
<dbReference type="SUPFAM" id="SSF54928">
    <property type="entry name" value="RNA-binding domain, RBD"/>
    <property type="match status" value="2"/>
</dbReference>
<gene>
    <name evidence="4" type="primary">ALATS</name>
    <name evidence="4" type="ORF">SNAT2548_LOCUS31406</name>
</gene>
<dbReference type="InterPro" id="IPR012677">
    <property type="entry name" value="Nucleotide-bd_a/b_plait_sf"/>
</dbReference>
<dbReference type="InterPro" id="IPR019844">
    <property type="entry name" value="CSD_CS"/>
</dbReference>
<feature type="domain" description="RRM" evidence="3">
    <location>
        <begin position="522"/>
        <end position="575"/>
    </location>
</feature>
<accession>A0A812U6I8</accession>
<dbReference type="InterPro" id="IPR012340">
    <property type="entry name" value="NA-bd_OB-fold"/>
</dbReference>
<organism evidence="4 5">
    <name type="scientific">Symbiodinium natans</name>
    <dbReference type="NCBI Taxonomy" id="878477"/>
    <lineage>
        <taxon>Eukaryota</taxon>
        <taxon>Sar</taxon>
        <taxon>Alveolata</taxon>
        <taxon>Dinophyceae</taxon>
        <taxon>Suessiales</taxon>
        <taxon>Symbiodiniaceae</taxon>
        <taxon>Symbiodinium</taxon>
    </lineage>
</organism>
<dbReference type="PROSITE" id="PS00352">
    <property type="entry name" value="CSD_1"/>
    <property type="match status" value="1"/>
</dbReference>
<keyword evidence="1" id="KW-0694">RNA-binding</keyword>